<organism evidence="2">
    <name type="scientific">marine sediment metagenome</name>
    <dbReference type="NCBI Taxonomy" id="412755"/>
    <lineage>
        <taxon>unclassified sequences</taxon>
        <taxon>metagenomes</taxon>
        <taxon>ecological metagenomes</taxon>
    </lineage>
</organism>
<proteinExistence type="predicted"/>
<sequence>MFFNMAFSMRAQKFSWFGSCFIAGVLFVVFASAWWLHPQHVISGFAVSAPANDPLVAAAQEPFYRSRFASSDLEEFVHSSSLAPLPSGALMAVWFAGSREGAADVQIRASRYDPSSAEWGDELVLATRDSTSKATQRHIRKLGNPVIALAPDNRLWLFYVSVSIGGWAGSAINAMYSDDLGENWSSPKQLITTPFLNISTLVRNAPVFHSDGTIGLPVYHEFLGKFAEYLYISPEGEVVDKSRISKGNHSLQPTVVTMGEQNAVALLRYAGETHHKVLASRTDDGGQSWSEPYPVDPSNPNSSLAAVSMPNHGLLVALNDLEDGRFRLRLMGTDAGLDSWKPVIDLDESPDPLGHPFSPEVYREIIGNKFQLSSGPRRQALVEEFLTNLDQRVCSANGCDFEYEYPYFIKSVDGLYHLVYSWNNTFIKHVTFNESWLTGQL</sequence>
<dbReference type="PANTHER" id="PTHR43752:SF2">
    <property type="entry name" value="BNR_ASP-BOX REPEAT FAMILY PROTEIN"/>
    <property type="match status" value="1"/>
</dbReference>
<comment type="caution">
    <text evidence="2">The sequence shown here is derived from an EMBL/GenBank/DDBJ whole genome shotgun (WGS) entry which is preliminary data.</text>
</comment>
<evidence type="ECO:0000313" key="2">
    <source>
        <dbReference type="EMBL" id="KKO03953.1"/>
    </source>
</evidence>
<dbReference type="EMBL" id="LAZR01000024">
    <property type="protein sequence ID" value="KKO03953.1"/>
    <property type="molecule type" value="Genomic_DNA"/>
</dbReference>
<protein>
    <recommendedName>
        <fullName evidence="1">Sialidase domain-containing protein</fullName>
    </recommendedName>
</protein>
<dbReference type="AlphaFoldDB" id="A0A0F9VVH6"/>
<dbReference type="PANTHER" id="PTHR43752">
    <property type="entry name" value="BNR/ASP-BOX REPEAT FAMILY PROTEIN"/>
    <property type="match status" value="1"/>
</dbReference>
<dbReference type="InterPro" id="IPR011040">
    <property type="entry name" value="Sialidase"/>
</dbReference>
<reference evidence="2" key="1">
    <citation type="journal article" date="2015" name="Nature">
        <title>Complex archaea that bridge the gap between prokaryotes and eukaryotes.</title>
        <authorList>
            <person name="Spang A."/>
            <person name="Saw J.H."/>
            <person name="Jorgensen S.L."/>
            <person name="Zaremba-Niedzwiedzka K."/>
            <person name="Martijn J."/>
            <person name="Lind A.E."/>
            <person name="van Eijk R."/>
            <person name="Schleper C."/>
            <person name="Guy L."/>
            <person name="Ettema T.J."/>
        </authorList>
    </citation>
    <scope>NUCLEOTIDE SEQUENCE</scope>
</reference>
<gene>
    <name evidence="2" type="ORF">LCGC14_0088420</name>
</gene>
<dbReference type="Gene3D" id="2.120.10.10">
    <property type="match status" value="1"/>
</dbReference>
<feature type="domain" description="Sialidase" evidence="1">
    <location>
        <begin position="88"/>
        <end position="418"/>
    </location>
</feature>
<dbReference type="CDD" id="cd15482">
    <property type="entry name" value="Sialidase_non-viral"/>
    <property type="match status" value="1"/>
</dbReference>
<evidence type="ECO:0000259" key="1">
    <source>
        <dbReference type="Pfam" id="PF13088"/>
    </source>
</evidence>
<dbReference type="Pfam" id="PF13088">
    <property type="entry name" value="BNR_2"/>
    <property type="match status" value="1"/>
</dbReference>
<dbReference type="SUPFAM" id="SSF50939">
    <property type="entry name" value="Sialidases"/>
    <property type="match status" value="1"/>
</dbReference>
<accession>A0A0F9VVH6</accession>
<name>A0A0F9VVH6_9ZZZZ</name>
<dbReference type="InterPro" id="IPR036278">
    <property type="entry name" value="Sialidase_sf"/>
</dbReference>